<dbReference type="EMBL" id="RHHN01000028">
    <property type="protein sequence ID" value="RNB56404.1"/>
    <property type="molecule type" value="Genomic_DNA"/>
</dbReference>
<name>A0A3M8AYY0_9BACL</name>
<dbReference type="InterPro" id="IPR007269">
    <property type="entry name" value="ICMT_MeTrfase"/>
</dbReference>
<proteinExistence type="predicted"/>
<keyword evidence="9" id="KW-1185">Reference proteome</keyword>
<evidence type="ECO:0000256" key="3">
    <source>
        <dbReference type="ARBA" id="ARBA00022989"/>
    </source>
</evidence>
<dbReference type="GO" id="GO:0016020">
    <property type="term" value="C:membrane"/>
    <property type="evidence" value="ECO:0007669"/>
    <property type="project" value="UniProtKB-SubCell"/>
</dbReference>
<sequence>MLFFVTVMAAVCLQRFCELVLAARNARYVCALGGVEIGAGHYKYIVLMHVCFFVSLMVEVLATGSASALPPWWGYSFGLFLAAQLLRYWCIQSLGRRWNTRILVIPGEAPLRRGPYRWLRHPNYVVVAIELFTLPLTFSAVNTAVAFTLLNAWLLLRVRIPLEEKGVYEGEESS</sequence>
<dbReference type="Gene3D" id="1.20.120.1630">
    <property type="match status" value="1"/>
</dbReference>
<dbReference type="Proteomes" id="UP000317180">
    <property type="component" value="Unassembled WGS sequence"/>
</dbReference>
<dbReference type="Pfam" id="PF04140">
    <property type="entry name" value="ICMT"/>
    <property type="match status" value="1"/>
</dbReference>
<feature type="transmembrane region" description="Helical" evidence="5">
    <location>
        <begin position="124"/>
        <end position="156"/>
    </location>
</feature>
<evidence type="ECO:0008006" key="10">
    <source>
        <dbReference type="Google" id="ProtNLM"/>
    </source>
</evidence>
<dbReference type="Proteomes" id="UP000276178">
    <property type="component" value="Unassembled WGS sequence"/>
</dbReference>
<keyword evidence="4 5" id="KW-0472">Membrane</keyword>
<comment type="caution">
    <text evidence="7">The sequence shown here is derived from an EMBL/GenBank/DDBJ whole genome shotgun (WGS) entry which is preliminary data.</text>
</comment>
<comment type="subcellular location">
    <subcellularLocation>
        <location evidence="1">Membrane</location>
        <topology evidence="1">Multi-pass membrane protein</topology>
    </subcellularLocation>
</comment>
<dbReference type="OrthoDB" id="7203053at2"/>
<reference evidence="7 8" key="1">
    <citation type="submission" date="2018-10" db="EMBL/GenBank/DDBJ databases">
        <title>Phylogenomics of Brevibacillus.</title>
        <authorList>
            <person name="Dunlap C."/>
        </authorList>
    </citation>
    <scope>NUCLEOTIDE SEQUENCE [LARGE SCALE GENOMIC DNA]</scope>
    <source>
        <strain evidence="7 8">NRRL NRS 1219</strain>
    </source>
</reference>
<reference evidence="6 9" key="2">
    <citation type="submission" date="2019-06" db="EMBL/GenBank/DDBJ databases">
        <title>Whole genome shotgun sequence of Brevibacillus agri NBRC 15538.</title>
        <authorList>
            <person name="Hosoyama A."/>
            <person name="Uohara A."/>
            <person name="Ohji S."/>
            <person name="Ichikawa N."/>
        </authorList>
    </citation>
    <scope>NUCLEOTIDE SEQUENCE [LARGE SCALE GENOMIC DNA]</scope>
    <source>
        <strain evidence="6 9">NBRC 15538</strain>
    </source>
</reference>
<evidence type="ECO:0000256" key="4">
    <source>
        <dbReference type="ARBA" id="ARBA00023136"/>
    </source>
</evidence>
<protein>
    <recommendedName>
        <fullName evidence="10">Isoprenylcysteine carboxyl methyltransferase</fullName>
    </recommendedName>
</protein>
<dbReference type="AlphaFoldDB" id="A0A3M8AYY0"/>
<evidence type="ECO:0000256" key="2">
    <source>
        <dbReference type="ARBA" id="ARBA00022692"/>
    </source>
</evidence>
<keyword evidence="3 5" id="KW-1133">Transmembrane helix</keyword>
<evidence type="ECO:0000313" key="8">
    <source>
        <dbReference type="Proteomes" id="UP000276178"/>
    </source>
</evidence>
<gene>
    <name evidence="6" type="primary">ypbQ</name>
    <name evidence="6" type="ORF">BAG01nite_04850</name>
    <name evidence="7" type="ORF">EB820_09135</name>
</gene>
<accession>A0A3M8AYY0</accession>
<evidence type="ECO:0000256" key="5">
    <source>
        <dbReference type="SAM" id="Phobius"/>
    </source>
</evidence>
<evidence type="ECO:0000313" key="6">
    <source>
        <dbReference type="EMBL" id="GED24383.1"/>
    </source>
</evidence>
<evidence type="ECO:0000256" key="1">
    <source>
        <dbReference type="ARBA" id="ARBA00004141"/>
    </source>
</evidence>
<feature type="transmembrane region" description="Helical" evidence="5">
    <location>
        <begin position="72"/>
        <end position="89"/>
    </location>
</feature>
<dbReference type="RefSeq" id="WP_005831849.1">
    <property type="nucleotide sequence ID" value="NZ_BJOD01000003.1"/>
</dbReference>
<dbReference type="GO" id="GO:0004671">
    <property type="term" value="F:protein C-terminal S-isoprenylcysteine carboxyl O-methyltransferase activity"/>
    <property type="evidence" value="ECO:0007669"/>
    <property type="project" value="InterPro"/>
</dbReference>
<organism evidence="7 8">
    <name type="scientific">Brevibacillus agri</name>
    <dbReference type="NCBI Taxonomy" id="51101"/>
    <lineage>
        <taxon>Bacteria</taxon>
        <taxon>Bacillati</taxon>
        <taxon>Bacillota</taxon>
        <taxon>Bacilli</taxon>
        <taxon>Bacillales</taxon>
        <taxon>Paenibacillaceae</taxon>
        <taxon>Brevibacillus</taxon>
    </lineage>
</organism>
<keyword evidence="2 5" id="KW-0812">Transmembrane</keyword>
<dbReference type="GeneID" id="82811159"/>
<feature type="transmembrane region" description="Helical" evidence="5">
    <location>
        <begin position="46"/>
        <end position="65"/>
    </location>
</feature>
<evidence type="ECO:0000313" key="7">
    <source>
        <dbReference type="EMBL" id="RNB56404.1"/>
    </source>
</evidence>
<evidence type="ECO:0000313" key="9">
    <source>
        <dbReference type="Proteomes" id="UP000317180"/>
    </source>
</evidence>
<dbReference type="EMBL" id="BJOD01000003">
    <property type="protein sequence ID" value="GED24383.1"/>
    <property type="molecule type" value="Genomic_DNA"/>
</dbReference>